<evidence type="ECO:0000313" key="1">
    <source>
        <dbReference type="EMBL" id="GCL65414.1"/>
    </source>
</evidence>
<dbReference type="RefSeq" id="WP_137735129.1">
    <property type="nucleotide sequence ID" value="NZ_BJCL01000016.1"/>
</dbReference>
<sequence length="78" mass="9150">MKTYDIEIRRVKSMHQGHGLVYMRLDAAVQPQPRHRDDDGTLEPSTVLKLTEENARVLFLLLKQQLADFDKKKPKSRF</sequence>
<proteinExistence type="predicted"/>
<dbReference type="EMBL" id="BJCL01000016">
    <property type="protein sequence ID" value="GCL65414.1"/>
    <property type="molecule type" value="Genomic_DNA"/>
</dbReference>
<comment type="caution">
    <text evidence="1">The sequence shown here is derived from an EMBL/GenBank/DDBJ whole genome shotgun (WGS) entry which is preliminary data.</text>
</comment>
<accession>A0A480AV79</accession>
<dbReference type="AlphaFoldDB" id="A0A480AV79"/>
<evidence type="ECO:0000313" key="2">
    <source>
        <dbReference type="Proteomes" id="UP000301751"/>
    </source>
</evidence>
<dbReference type="OrthoDB" id="9154732at2"/>
<dbReference type="Proteomes" id="UP000301751">
    <property type="component" value="Unassembled WGS sequence"/>
</dbReference>
<protein>
    <submittedName>
        <fullName evidence="1">Uncharacterized protein</fullName>
    </submittedName>
</protein>
<name>A0A480AV79_9BURK</name>
<keyword evidence="2" id="KW-1185">Reference proteome</keyword>
<organism evidence="1 2">
    <name type="scientific">Pseudaquabacterium pictum</name>
    <dbReference type="NCBI Taxonomy" id="2315236"/>
    <lineage>
        <taxon>Bacteria</taxon>
        <taxon>Pseudomonadati</taxon>
        <taxon>Pseudomonadota</taxon>
        <taxon>Betaproteobacteria</taxon>
        <taxon>Burkholderiales</taxon>
        <taxon>Sphaerotilaceae</taxon>
        <taxon>Pseudaquabacterium</taxon>
    </lineage>
</organism>
<reference evidence="2" key="1">
    <citation type="submission" date="2019-03" db="EMBL/GenBank/DDBJ databases">
        <title>Aquabacterium pictum sp.nov., the first bacteriochlorophyll a-containing freshwater bacterium in the genus Aquabacterium of the class Betaproteobacteria.</title>
        <authorList>
            <person name="Hirose S."/>
            <person name="Tank M."/>
            <person name="Hara E."/>
            <person name="Tamaki H."/>
            <person name="Takaichi S."/>
            <person name="Haruta S."/>
            <person name="Hanada S."/>
        </authorList>
    </citation>
    <scope>NUCLEOTIDE SEQUENCE [LARGE SCALE GENOMIC DNA]</scope>
    <source>
        <strain evidence="2">W35</strain>
    </source>
</reference>
<gene>
    <name evidence="1" type="ORF">AQPW35_44950</name>
</gene>